<sequence length="122" mass="13930">MAPSRVDRPAINRARKLRRAMTGGEKKLWSKLKEFRTAYGIHVRKQVPIGPYVADFAIHASRLIIEVDGERHEDVEQKAHDLKRDAWFAEAGYRTLRFSTGTLAEHFDGCIETIIKELGAIQ</sequence>
<dbReference type="SUPFAM" id="SSF52980">
    <property type="entry name" value="Restriction endonuclease-like"/>
    <property type="match status" value="1"/>
</dbReference>
<dbReference type="Gene3D" id="3.40.960.10">
    <property type="entry name" value="VSR Endonuclease"/>
    <property type="match status" value="1"/>
</dbReference>
<reference evidence="2 3" key="2">
    <citation type="journal article" date="2021" name="Int. J. Syst. Evol. Microbiol.">
        <title>Roseibium litorale sp. nov., isolated from a tidal flat sediment and proposal for the reclassification of Labrenzia polysiphoniae as Roseibium polysiphoniae comb. nov.</title>
        <authorList>
            <person name="Liu Y."/>
            <person name="Pei T."/>
            <person name="Du J."/>
            <person name="Chao M."/>
            <person name="Deng M.R."/>
            <person name="Zhu H."/>
        </authorList>
    </citation>
    <scope>NUCLEOTIDE SEQUENCE [LARGE SCALE GENOMIC DNA]</scope>
    <source>
        <strain evidence="2 3">4C16A</strain>
    </source>
</reference>
<comment type="caution">
    <text evidence="2">The sequence shown here is derived from an EMBL/GenBank/DDBJ whole genome shotgun (WGS) entry which is preliminary data.</text>
</comment>
<protein>
    <submittedName>
        <fullName evidence="2">DUF559 domain-containing protein</fullName>
    </submittedName>
</protein>
<dbReference type="CDD" id="cd01038">
    <property type="entry name" value="Endonuclease_DUF559"/>
    <property type="match status" value="1"/>
</dbReference>
<evidence type="ECO:0000313" key="2">
    <source>
        <dbReference type="EMBL" id="MBD8890804.1"/>
    </source>
</evidence>
<dbReference type="InterPro" id="IPR047216">
    <property type="entry name" value="Endonuclease_DUF559_bact"/>
</dbReference>
<name>A0ABR9CJR0_9HYPH</name>
<dbReference type="InterPro" id="IPR011335">
    <property type="entry name" value="Restrct_endonuc-II-like"/>
</dbReference>
<gene>
    <name evidence="2" type="ORF">IG616_04545</name>
</gene>
<accession>A0ABR9CJR0</accession>
<dbReference type="PANTHER" id="PTHR38590">
    <property type="entry name" value="BLL0828 PROTEIN"/>
    <property type="match status" value="1"/>
</dbReference>
<evidence type="ECO:0000313" key="3">
    <source>
        <dbReference type="Proteomes" id="UP000632063"/>
    </source>
</evidence>
<dbReference type="Pfam" id="PF04480">
    <property type="entry name" value="DUF559"/>
    <property type="match status" value="1"/>
</dbReference>
<evidence type="ECO:0000259" key="1">
    <source>
        <dbReference type="Pfam" id="PF04480"/>
    </source>
</evidence>
<keyword evidence="3" id="KW-1185">Reference proteome</keyword>
<dbReference type="InterPro" id="IPR007569">
    <property type="entry name" value="DUF559"/>
</dbReference>
<reference evidence="3" key="1">
    <citation type="submission" date="2020-09" db="EMBL/GenBank/DDBJ databases">
        <title>The genome sequence of strain Labrenzia suaedae 4C16A.</title>
        <authorList>
            <person name="Liu Y."/>
        </authorList>
    </citation>
    <scope>NUCLEOTIDE SEQUENCE [LARGE SCALE GENOMIC DNA]</scope>
    <source>
        <strain evidence="3">4C16A</strain>
    </source>
</reference>
<feature type="domain" description="DUF559" evidence="1">
    <location>
        <begin position="12"/>
        <end position="118"/>
    </location>
</feature>
<organism evidence="2 3">
    <name type="scientific">Roseibium litorale</name>
    <dbReference type="NCBI Taxonomy" id="2803841"/>
    <lineage>
        <taxon>Bacteria</taxon>
        <taxon>Pseudomonadati</taxon>
        <taxon>Pseudomonadota</taxon>
        <taxon>Alphaproteobacteria</taxon>
        <taxon>Hyphomicrobiales</taxon>
        <taxon>Stappiaceae</taxon>
        <taxon>Roseibium</taxon>
    </lineage>
</organism>
<dbReference type="RefSeq" id="WP_192146925.1">
    <property type="nucleotide sequence ID" value="NZ_JACYXI010000002.1"/>
</dbReference>
<proteinExistence type="predicted"/>
<dbReference type="Proteomes" id="UP000632063">
    <property type="component" value="Unassembled WGS sequence"/>
</dbReference>
<dbReference type="EMBL" id="JACYXI010000002">
    <property type="protein sequence ID" value="MBD8890804.1"/>
    <property type="molecule type" value="Genomic_DNA"/>
</dbReference>
<dbReference type="PANTHER" id="PTHR38590:SF1">
    <property type="entry name" value="BLL0828 PROTEIN"/>
    <property type="match status" value="1"/>
</dbReference>